<dbReference type="SUPFAM" id="SSF55347">
    <property type="entry name" value="Glyceraldehyde-3-phosphate dehydrogenase-like, C-terminal domain"/>
    <property type="match status" value="1"/>
</dbReference>
<evidence type="ECO:0000313" key="4">
    <source>
        <dbReference type="Proteomes" id="UP000799324"/>
    </source>
</evidence>
<dbReference type="OrthoDB" id="64915at2759"/>
<keyword evidence="4" id="KW-1185">Reference proteome</keyword>
<feature type="domain" description="Gfo/Idh/MocA-like oxidoreductase N-terminal" evidence="1">
    <location>
        <begin position="5"/>
        <end position="133"/>
    </location>
</feature>
<evidence type="ECO:0000313" key="3">
    <source>
        <dbReference type="EMBL" id="KAF2660362.1"/>
    </source>
</evidence>
<dbReference type="SUPFAM" id="SSF51735">
    <property type="entry name" value="NAD(P)-binding Rossmann-fold domains"/>
    <property type="match status" value="1"/>
</dbReference>
<evidence type="ECO:0000259" key="2">
    <source>
        <dbReference type="Pfam" id="PF22685"/>
    </source>
</evidence>
<dbReference type="Pfam" id="PF22685">
    <property type="entry name" value="Gal80p_C-like"/>
    <property type="match status" value="1"/>
</dbReference>
<sequence>MAPIRVGIIGLSANSGIGPSWAKIAHLPYLAASPHYSITGILNTSLESSQKAIQTFNLSKTAKPFSDLNHLTSDPNIDLIVVAVEVKKHAALVKAAIEHGKNVYCEWPLDVNHVEAEKLAALAKEKGVKTYVGLENRRSPPWTALRDIISSGKIGDVLSTSVTATLGPIPQVWTERAAFYLDVYSGQSPLHTRVAHFLDGFCFALGEFDKYEALLETHQKEIKVCDVPVTELADAAKNPDTKFKVLNRTAPDEMALQGRLDSGAVASVHFRSGPTDADGNILRWIIVGSQGLIEVTQKSGQFMRGTSVAIKVVKDGDVTDVKVDWDLEGEFKMYGEAVGLTTPARNYKAFAEEDHYAITDFQHAVKRHKMLDQIIKRGMAGR</sequence>
<dbReference type="EMBL" id="MU004300">
    <property type="protein sequence ID" value="KAF2660362.1"/>
    <property type="molecule type" value="Genomic_DNA"/>
</dbReference>
<dbReference type="PANTHER" id="PTHR43708:SF1">
    <property type="entry name" value="GALACTOSE_LACTOSE METABOLISM REGULATORY PROTEIN GAL80"/>
    <property type="match status" value="1"/>
</dbReference>
<dbReference type="GO" id="GO:0000166">
    <property type="term" value="F:nucleotide binding"/>
    <property type="evidence" value="ECO:0007669"/>
    <property type="project" value="InterPro"/>
</dbReference>
<dbReference type="InterPro" id="IPR036291">
    <property type="entry name" value="NAD(P)-bd_dom_sf"/>
</dbReference>
<accession>A0A6A6TKU2</accession>
<gene>
    <name evidence="3" type="ORF">K491DRAFT_589290</name>
</gene>
<dbReference type="InterPro" id="IPR051317">
    <property type="entry name" value="Gfo/Idh/MocA_oxidoreduct"/>
</dbReference>
<dbReference type="Pfam" id="PF01408">
    <property type="entry name" value="GFO_IDH_MocA"/>
    <property type="match status" value="1"/>
</dbReference>
<reference evidence="3" key="1">
    <citation type="journal article" date="2020" name="Stud. Mycol.">
        <title>101 Dothideomycetes genomes: a test case for predicting lifestyles and emergence of pathogens.</title>
        <authorList>
            <person name="Haridas S."/>
            <person name="Albert R."/>
            <person name="Binder M."/>
            <person name="Bloem J."/>
            <person name="Labutti K."/>
            <person name="Salamov A."/>
            <person name="Andreopoulos B."/>
            <person name="Baker S."/>
            <person name="Barry K."/>
            <person name="Bills G."/>
            <person name="Bluhm B."/>
            <person name="Cannon C."/>
            <person name="Castanera R."/>
            <person name="Culley D."/>
            <person name="Daum C."/>
            <person name="Ezra D."/>
            <person name="Gonzalez J."/>
            <person name="Henrissat B."/>
            <person name="Kuo A."/>
            <person name="Liang C."/>
            <person name="Lipzen A."/>
            <person name="Lutzoni F."/>
            <person name="Magnuson J."/>
            <person name="Mondo S."/>
            <person name="Nolan M."/>
            <person name="Ohm R."/>
            <person name="Pangilinan J."/>
            <person name="Park H.-J."/>
            <person name="Ramirez L."/>
            <person name="Alfaro M."/>
            <person name="Sun H."/>
            <person name="Tritt A."/>
            <person name="Yoshinaga Y."/>
            <person name="Zwiers L.-H."/>
            <person name="Turgeon B."/>
            <person name="Goodwin S."/>
            <person name="Spatafora J."/>
            <person name="Crous P."/>
            <person name="Grigoriev I."/>
        </authorList>
    </citation>
    <scope>NUCLEOTIDE SEQUENCE</scope>
    <source>
        <strain evidence="3">CBS 122681</strain>
    </source>
</reference>
<dbReference type="Gene3D" id="3.40.50.720">
    <property type="entry name" value="NAD(P)-binding Rossmann-like Domain"/>
    <property type="match status" value="1"/>
</dbReference>
<dbReference type="PANTHER" id="PTHR43708">
    <property type="entry name" value="CONSERVED EXPRESSED OXIDOREDUCTASE (EUROFUNG)"/>
    <property type="match status" value="1"/>
</dbReference>
<dbReference type="AlphaFoldDB" id="A0A6A6TKU2"/>
<dbReference type="Gene3D" id="3.30.360.10">
    <property type="entry name" value="Dihydrodipicolinate Reductase, domain 2"/>
    <property type="match status" value="1"/>
</dbReference>
<dbReference type="InterPro" id="IPR055080">
    <property type="entry name" value="Gal80p-like_C"/>
</dbReference>
<protein>
    <submittedName>
        <fullName evidence="3">NAD(P)-binding protein</fullName>
    </submittedName>
</protein>
<dbReference type="Proteomes" id="UP000799324">
    <property type="component" value="Unassembled WGS sequence"/>
</dbReference>
<feature type="domain" description="Gal80p-like C-terminal" evidence="2">
    <location>
        <begin position="145"/>
        <end position="295"/>
    </location>
</feature>
<dbReference type="InterPro" id="IPR000683">
    <property type="entry name" value="Gfo/Idh/MocA-like_OxRdtase_N"/>
</dbReference>
<proteinExistence type="predicted"/>
<organism evidence="3 4">
    <name type="scientific">Lophiostoma macrostomum CBS 122681</name>
    <dbReference type="NCBI Taxonomy" id="1314788"/>
    <lineage>
        <taxon>Eukaryota</taxon>
        <taxon>Fungi</taxon>
        <taxon>Dikarya</taxon>
        <taxon>Ascomycota</taxon>
        <taxon>Pezizomycotina</taxon>
        <taxon>Dothideomycetes</taxon>
        <taxon>Pleosporomycetidae</taxon>
        <taxon>Pleosporales</taxon>
        <taxon>Lophiostomataceae</taxon>
        <taxon>Lophiostoma</taxon>
    </lineage>
</organism>
<name>A0A6A6TKU2_9PLEO</name>
<evidence type="ECO:0000259" key="1">
    <source>
        <dbReference type="Pfam" id="PF01408"/>
    </source>
</evidence>